<comment type="caution">
    <text evidence="1">The sequence shown here is derived from an EMBL/GenBank/DDBJ whole genome shotgun (WGS) entry which is preliminary data.</text>
</comment>
<dbReference type="EMBL" id="AWXU01000020">
    <property type="protein sequence ID" value="KFN50368.1"/>
    <property type="molecule type" value="Genomic_DNA"/>
</dbReference>
<protein>
    <submittedName>
        <fullName evidence="1">Uncharacterized protein</fullName>
    </submittedName>
</protein>
<reference evidence="1 2" key="1">
    <citation type="submission" date="2013-09" db="EMBL/GenBank/DDBJ databases">
        <title>Genome sequencing of Arenimonas composti.</title>
        <authorList>
            <person name="Chen F."/>
            <person name="Wang G."/>
        </authorList>
    </citation>
    <scope>NUCLEOTIDE SEQUENCE [LARGE SCALE GENOMIC DNA]</scope>
    <source>
        <strain evidence="1 2">TR7-09</strain>
    </source>
</reference>
<evidence type="ECO:0000313" key="2">
    <source>
        <dbReference type="Proteomes" id="UP000029391"/>
    </source>
</evidence>
<evidence type="ECO:0000313" key="1">
    <source>
        <dbReference type="EMBL" id="KFN50368.1"/>
    </source>
</evidence>
<organism evidence="1 2">
    <name type="scientific">Arenimonas composti TR7-09 = DSM 18010</name>
    <dbReference type="NCBI Taxonomy" id="1121013"/>
    <lineage>
        <taxon>Bacteria</taxon>
        <taxon>Pseudomonadati</taxon>
        <taxon>Pseudomonadota</taxon>
        <taxon>Gammaproteobacteria</taxon>
        <taxon>Lysobacterales</taxon>
        <taxon>Lysobacteraceae</taxon>
        <taxon>Arenimonas</taxon>
    </lineage>
</organism>
<sequence length="35" mass="4030">MENADFAIVRAASLKDAYIGAMRAWNSRHRHEGRQ</sequence>
<dbReference type="Proteomes" id="UP000029391">
    <property type="component" value="Unassembled WGS sequence"/>
</dbReference>
<keyword evidence="2" id="KW-1185">Reference proteome</keyword>
<accession>A0A091BCH1</accession>
<dbReference type="STRING" id="1121013.GCA_000426365_01913"/>
<gene>
    <name evidence="1" type="ORF">P873_06760</name>
</gene>
<dbReference type="AlphaFoldDB" id="A0A091BCH1"/>
<name>A0A091BCH1_9GAMM</name>
<proteinExistence type="predicted"/>